<dbReference type="Gene3D" id="3.40.50.880">
    <property type="match status" value="1"/>
</dbReference>
<dbReference type="InterPro" id="IPR002818">
    <property type="entry name" value="DJ-1/PfpI"/>
</dbReference>
<dbReference type="PROSITE" id="PS51276">
    <property type="entry name" value="PEPTIDASE_C56_PFPI"/>
    <property type="match status" value="1"/>
</dbReference>
<name>A0A418M939_9BACT</name>
<dbReference type="RefSeq" id="WP_119668797.1">
    <property type="nucleotide sequence ID" value="NZ_QXED01000004.1"/>
</dbReference>
<feature type="domain" description="DJ-1/PfpI" evidence="2">
    <location>
        <begin position="10"/>
        <end position="178"/>
    </location>
</feature>
<sequence>MENQKKLQGKKIAALMTEGFEQVEYTEPRKALEEAGATVHLIAPKGGEIKAWDETDWGDSFPVDLSVDAADPNQYDALLLPGGVMNPDKLRMETKAVQFVKSFFDQKKPVAAICHAPMMLIEADVVRGRKITSYPSLQTDLRNAGANWVDQEVVTDMGLVTSRKPDDIPAFNRKMIEEISEGVHNRQQQQA</sequence>
<keyword evidence="3" id="KW-0808">Transferase</keyword>
<proteinExistence type="inferred from homology"/>
<comment type="caution">
    <text evidence="3">The sequence shown here is derived from an EMBL/GenBank/DDBJ whole genome shotgun (WGS) entry which is preliminary data.</text>
</comment>
<dbReference type="PANTHER" id="PTHR42733">
    <property type="entry name" value="DJ-1 PROTEIN"/>
    <property type="match status" value="1"/>
</dbReference>
<dbReference type="EMBL" id="QXED01000004">
    <property type="protein sequence ID" value="RIV22614.1"/>
    <property type="molecule type" value="Genomic_DNA"/>
</dbReference>
<protein>
    <submittedName>
        <fullName evidence="3">Type 1 glutamine amidotransferase</fullName>
    </submittedName>
</protein>
<dbReference type="Pfam" id="PF01965">
    <property type="entry name" value="DJ-1_PfpI"/>
    <property type="match status" value="1"/>
</dbReference>
<dbReference type="CDD" id="cd03134">
    <property type="entry name" value="GATase1_PfpI_like"/>
    <property type="match status" value="1"/>
</dbReference>
<reference evidence="3 4" key="1">
    <citation type="submission" date="2018-08" db="EMBL/GenBank/DDBJ databases">
        <title>Fibrisoma montanum sp. nov., isolated from Danxia mountain soil.</title>
        <authorList>
            <person name="Huang Y."/>
        </authorList>
    </citation>
    <scope>NUCLEOTIDE SEQUENCE [LARGE SCALE GENOMIC DNA]</scope>
    <source>
        <strain evidence="3 4">HYT19</strain>
    </source>
</reference>
<comment type="similarity">
    <text evidence="1">Belongs to the peptidase C56 family.</text>
</comment>
<organism evidence="3 4">
    <name type="scientific">Fibrisoma montanum</name>
    <dbReference type="NCBI Taxonomy" id="2305895"/>
    <lineage>
        <taxon>Bacteria</taxon>
        <taxon>Pseudomonadati</taxon>
        <taxon>Bacteroidota</taxon>
        <taxon>Cytophagia</taxon>
        <taxon>Cytophagales</taxon>
        <taxon>Spirosomataceae</taxon>
        <taxon>Fibrisoma</taxon>
    </lineage>
</organism>
<dbReference type="GO" id="GO:0016740">
    <property type="term" value="F:transferase activity"/>
    <property type="evidence" value="ECO:0007669"/>
    <property type="project" value="UniProtKB-KW"/>
</dbReference>
<evidence type="ECO:0000313" key="4">
    <source>
        <dbReference type="Proteomes" id="UP000283523"/>
    </source>
</evidence>
<dbReference type="SUPFAM" id="SSF52317">
    <property type="entry name" value="Class I glutamine amidotransferase-like"/>
    <property type="match status" value="1"/>
</dbReference>
<keyword evidence="4" id="KW-1185">Reference proteome</keyword>
<evidence type="ECO:0000256" key="1">
    <source>
        <dbReference type="ARBA" id="ARBA00008542"/>
    </source>
</evidence>
<dbReference type="PANTHER" id="PTHR42733:SF12">
    <property type="entry name" value="PROTEINASE"/>
    <property type="match status" value="1"/>
</dbReference>
<dbReference type="AlphaFoldDB" id="A0A418M939"/>
<dbReference type="OrthoDB" id="9792284at2"/>
<gene>
    <name evidence="3" type="ORF">DYU11_16530</name>
</gene>
<dbReference type="Proteomes" id="UP000283523">
    <property type="component" value="Unassembled WGS sequence"/>
</dbReference>
<dbReference type="NCBIfam" id="TIGR01382">
    <property type="entry name" value="PfpI"/>
    <property type="match status" value="1"/>
</dbReference>
<keyword evidence="3" id="KW-0315">Glutamine amidotransferase</keyword>
<dbReference type="InterPro" id="IPR006286">
    <property type="entry name" value="C56_PfpI-like"/>
</dbReference>
<evidence type="ECO:0000313" key="3">
    <source>
        <dbReference type="EMBL" id="RIV22614.1"/>
    </source>
</evidence>
<dbReference type="InterPro" id="IPR029062">
    <property type="entry name" value="Class_I_gatase-like"/>
</dbReference>
<accession>A0A418M939</accession>
<evidence type="ECO:0000259" key="2">
    <source>
        <dbReference type="Pfam" id="PF01965"/>
    </source>
</evidence>